<feature type="compositionally biased region" description="Basic and acidic residues" evidence="1">
    <location>
        <begin position="116"/>
        <end position="127"/>
    </location>
</feature>
<evidence type="ECO:0000256" key="1">
    <source>
        <dbReference type="SAM" id="MobiDB-lite"/>
    </source>
</evidence>
<sequence length="136" mass="15489">MVRPTLSTLTVFFDHTGDLDYLGHIHDGQPRVKNHYRYEKLEKRGIKAPKLCLLGRRDEYEELEERAVKGIKASLAATRTPMTEEERAEIPNEKHQGMTARERCLGSARCGGPHLYGRDRQGGEKRTVFPGTGKRL</sequence>
<dbReference type="Proteomes" id="UP001307849">
    <property type="component" value="Unassembled WGS sequence"/>
</dbReference>
<feature type="compositionally biased region" description="Basic and acidic residues" evidence="1">
    <location>
        <begin position="82"/>
        <end position="100"/>
    </location>
</feature>
<proteinExistence type="predicted"/>
<comment type="caution">
    <text evidence="2">The sequence shown here is derived from an EMBL/GenBank/DDBJ whole genome shotgun (WGS) entry which is preliminary data.</text>
</comment>
<feature type="region of interest" description="Disordered" evidence="1">
    <location>
        <begin position="77"/>
        <end position="100"/>
    </location>
</feature>
<organism evidence="2 3">
    <name type="scientific">Arthrobotrys conoides</name>
    <dbReference type="NCBI Taxonomy" id="74498"/>
    <lineage>
        <taxon>Eukaryota</taxon>
        <taxon>Fungi</taxon>
        <taxon>Dikarya</taxon>
        <taxon>Ascomycota</taxon>
        <taxon>Pezizomycotina</taxon>
        <taxon>Orbiliomycetes</taxon>
        <taxon>Orbiliales</taxon>
        <taxon>Orbiliaceae</taxon>
        <taxon>Arthrobotrys</taxon>
    </lineage>
</organism>
<evidence type="ECO:0000313" key="2">
    <source>
        <dbReference type="EMBL" id="KAK6510814.1"/>
    </source>
</evidence>
<dbReference type="EMBL" id="JAVHJM010000007">
    <property type="protein sequence ID" value="KAK6510814.1"/>
    <property type="molecule type" value="Genomic_DNA"/>
</dbReference>
<name>A0AAN8N7K9_9PEZI</name>
<accession>A0AAN8N7K9</accession>
<evidence type="ECO:0000313" key="3">
    <source>
        <dbReference type="Proteomes" id="UP001307849"/>
    </source>
</evidence>
<gene>
    <name evidence="2" type="ORF">TWF506_009909</name>
</gene>
<reference evidence="2 3" key="1">
    <citation type="submission" date="2019-10" db="EMBL/GenBank/DDBJ databases">
        <authorList>
            <person name="Palmer J.M."/>
        </authorList>
    </citation>
    <scope>NUCLEOTIDE SEQUENCE [LARGE SCALE GENOMIC DNA]</scope>
    <source>
        <strain evidence="2 3">TWF506</strain>
    </source>
</reference>
<keyword evidence="3" id="KW-1185">Reference proteome</keyword>
<feature type="region of interest" description="Disordered" evidence="1">
    <location>
        <begin position="115"/>
        <end position="136"/>
    </location>
</feature>
<dbReference type="AlphaFoldDB" id="A0AAN8N7K9"/>
<protein>
    <submittedName>
        <fullName evidence="2">Uncharacterized protein</fullName>
    </submittedName>
</protein>